<dbReference type="GO" id="GO:0046983">
    <property type="term" value="F:protein dimerization activity"/>
    <property type="evidence" value="ECO:0007669"/>
    <property type="project" value="InterPro"/>
</dbReference>
<organism evidence="6 7">
    <name type="scientific">Microbacterium ginsengiterrae</name>
    <dbReference type="NCBI Taxonomy" id="546115"/>
    <lineage>
        <taxon>Bacteria</taxon>
        <taxon>Bacillati</taxon>
        <taxon>Actinomycetota</taxon>
        <taxon>Actinomycetes</taxon>
        <taxon>Micrococcales</taxon>
        <taxon>Microbacteriaceae</taxon>
        <taxon>Microbacterium</taxon>
    </lineage>
</organism>
<keyword evidence="4" id="KW-0812">Transmembrane</keyword>
<reference evidence="6 7" key="1">
    <citation type="submission" date="2020-08" db="EMBL/GenBank/DDBJ databases">
        <title>Sequencing the genomes of 1000 actinobacteria strains.</title>
        <authorList>
            <person name="Klenk H.-P."/>
        </authorList>
    </citation>
    <scope>NUCLEOTIDE SEQUENCE [LARGE SCALE GENOMIC DNA]</scope>
    <source>
        <strain evidence="6 7">DSM 24823</strain>
    </source>
</reference>
<feature type="transmembrane region" description="Helical" evidence="4">
    <location>
        <begin position="80"/>
        <end position="104"/>
    </location>
</feature>
<keyword evidence="4" id="KW-0472">Membrane</keyword>
<keyword evidence="4" id="KW-1133">Transmembrane helix</keyword>
<protein>
    <submittedName>
        <fullName evidence="6">Signal transduction histidine kinase</fullName>
    </submittedName>
</protein>
<dbReference type="PANTHER" id="PTHR24421:SF58">
    <property type="entry name" value="SIGNAL TRANSDUCTION HISTIDINE-PROTEIN KINASE_PHOSPHATASE UHPB"/>
    <property type="match status" value="1"/>
</dbReference>
<feature type="domain" description="Signal transduction histidine kinase subgroup 3 dimerisation and phosphoacceptor" evidence="5">
    <location>
        <begin position="194"/>
        <end position="259"/>
    </location>
</feature>
<dbReference type="GO" id="GO:0000155">
    <property type="term" value="F:phosphorelay sensor kinase activity"/>
    <property type="evidence" value="ECO:0007669"/>
    <property type="project" value="InterPro"/>
</dbReference>
<dbReference type="InterPro" id="IPR050482">
    <property type="entry name" value="Sensor_HK_TwoCompSys"/>
</dbReference>
<comment type="caution">
    <text evidence="6">The sequence shown here is derived from an EMBL/GenBank/DDBJ whole genome shotgun (WGS) entry which is preliminary data.</text>
</comment>
<name>A0A7W9CAG4_9MICO</name>
<keyword evidence="7" id="KW-1185">Reference proteome</keyword>
<dbReference type="RefSeq" id="WP_184281175.1">
    <property type="nucleotide sequence ID" value="NZ_BAAAPG010000002.1"/>
</dbReference>
<evidence type="ECO:0000256" key="1">
    <source>
        <dbReference type="ARBA" id="ARBA00022679"/>
    </source>
</evidence>
<keyword evidence="2 6" id="KW-0418">Kinase</keyword>
<dbReference type="PANTHER" id="PTHR24421">
    <property type="entry name" value="NITRATE/NITRITE SENSOR PROTEIN NARX-RELATED"/>
    <property type="match status" value="1"/>
</dbReference>
<evidence type="ECO:0000259" key="5">
    <source>
        <dbReference type="Pfam" id="PF07730"/>
    </source>
</evidence>
<keyword evidence="1" id="KW-0808">Transferase</keyword>
<sequence length="399" mass="42277">MASELRHTLQRLNAHPRGRDAVAAALYLLLGIALLQFGGFRLSGVAVFAPSAGIWTSETIFLLLLLAMAALATMRSTHPLAMLAAGIPLVAVDVLLGTSLGVVILFSDFVYCAFRYGSDRGVRVVLAVILVTFVAVGITLVVWHGAAVRYAPLALQWALFVLLSALWGWNVRSERERTRAAMAQTHARSMQQLRQRVAHDLHDLVANQIAVAGLNIEAARLTASAAAETGEVDQILARAKSGTDDAHRELRRLIALLTTVDDVEEAREPSVSARRLDDLVPSDRRLVHTGEPLEAALAGMPPRAAGIVVRAVQELVMNAVRHGTGDVELAVAGDEHSDAAITVRVSNRVAEAAAAVHGSGIGIAGATMLLSDVDGAVVSAATDDGRWHAVVTVGEARDV</sequence>
<dbReference type="Pfam" id="PF07730">
    <property type="entry name" value="HisKA_3"/>
    <property type="match status" value="1"/>
</dbReference>
<evidence type="ECO:0000256" key="3">
    <source>
        <dbReference type="ARBA" id="ARBA00023012"/>
    </source>
</evidence>
<gene>
    <name evidence="6" type="ORF">HD600_000370</name>
</gene>
<proteinExistence type="predicted"/>
<dbReference type="AlphaFoldDB" id="A0A7W9CAG4"/>
<evidence type="ECO:0000313" key="6">
    <source>
        <dbReference type="EMBL" id="MBB5741873.1"/>
    </source>
</evidence>
<keyword evidence="3" id="KW-0902">Two-component regulatory system</keyword>
<feature type="transmembrane region" description="Helical" evidence="4">
    <location>
        <begin position="21"/>
        <end position="40"/>
    </location>
</feature>
<feature type="transmembrane region" description="Helical" evidence="4">
    <location>
        <begin position="52"/>
        <end position="73"/>
    </location>
</feature>
<dbReference type="Gene3D" id="1.20.5.1930">
    <property type="match status" value="1"/>
</dbReference>
<accession>A0A7W9CAG4</accession>
<dbReference type="InterPro" id="IPR011712">
    <property type="entry name" value="Sig_transdc_His_kin_sub3_dim/P"/>
</dbReference>
<evidence type="ECO:0000313" key="7">
    <source>
        <dbReference type="Proteomes" id="UP000517712"/>
    </source>
</evidence>
<evidence type="ECO:0000256" key="4">
    <source>
        <dbReference type="SAM" id="Phobius"/>
    </source>
</evidence>
<dbReference type="Gene3D" id="3.30.565.10">
    <property type="entry name" value="Histidine kinase-like ATPase, C-terminal domain"/>
    <property type="match status" value="1"/>
</dbReference>
<dbReference type="Proteomes" id="UP000517712">
    <property type="component" value="Unassembled WGS sequence"/>
</dbReference>
<feature type="transmembrane region" description="Helical" evidence="4">
    <location>
        <begin position="150"/>
        <end position="169"/>
    </location>
</feature>
<dbReference type="InterPro" id="IPR036890">
    <property type="entry name" value="HATPase_C_sf"/>
</dbReference>
<evidence type="ECO:0000256" key="2">
    <source>
        <dbReference type="ARBA" id="ARBA00022777"/>
    </source>
</evidence>
<dbReference type="GO" id="GO:0016020">
    <property type="term" value="C:membrane"/>
    <property type="evidence" value="ECO:0007669"/>
    <property type="project" value="InterPro"/>
</dbReference>
<dbReference type="EMBL" id="JACHMU010000001">
    <property type="protein sequence ID" value="MBB5741873.1"/>
    <property type="molecule type" value="Genomic_DNA"/>
</dbReference>
<feature type="transmembrane region" description="Helical" evidence="4">
    <location>
        <begin position="124"/>
        <end position="143"/>
    </location>
</feature>